<feature type="region of interest" description="Disordered" evidence="6">
    <location>
        <begin position="252"/>
        <end position="333"/>
    </location>
</feature>
<comment type="subcellular location">
    <subcellularLocation>
        <location evidence="1">Cytoplasm</location>
        <location evidence="1">Cytoskeleton</location>
        <location evidence="1">Spindle</location>
    </subcellularLocation>
</comment>
<dbReference type="InterPro" id="IPR016024">
    <property type="entry name" value="ARM-type_fold"/>
</dbReference>
<evidence type="ECO:0000259" key="7">
    <source>
        <dbReference type="Pfam" id="PF12348"/>
    </source>
</evidence>
<proteinExistence type="inferred from homology"/>
<dbReference type="GO" id="GO:0051301">
    <property type="term" value="P:cell division"/>
    <property type="evidence" value="ECO:0007669"/>
    <property type="project" value="UniProtKB-KW"/>
</dbReference>
<feature type="compositionally biased region" description="Polar residues" evidence="6">
    <location>
        <begin position="252"/>
        <end position="270"/>
    </location>
</feature>
<dbReference type="OMA" id="YHTENSP"/>
<dbReference type="GO" id="GO:1990023">
    <property type="term" value="C:mitotic spindle midzone"/>
    <property type="evidence" value="ECO:0007669"/>
    <property type="project" value="TreeGrafter"/>
</dbReference>
<dbReference type="InterPro" id="IPR011989">
    <property type="entry name" value="ARM-like"/>
</dbReference>
<feature type="compositionally biased region" description="Basic and acidic residues" evidence="6">
    <location>
        <begin position="433"/>
        <end position="447"/>
    </location>
</feature>
<dbReference type="STRING" id="4829.A0A163JQ98"/>
<evidence type="ECO:0000256" key="3">
    <source>
        <dbReference type="ARBA" id="ARBA00022618"/>
    </source>
</evidence>
<organism evidence="8">
    <name type="scientific">Absidia glauca</name>
    <name type="common">Pin mould</name>
    <dbReference type="NCBI Taxonomy" id="4829"/>
    <lineage>
        <taxon>Eukaryota</taxon>
        <taxon>Fungi</taxon>
        <taxon>Fungi incertae sedis</taxon>
        <taxon>Mucoromycota</taxon>
        <taxon>Mucoromycotina</taxon>
        <taxon>Mucoromycetes</taxon>
        <taxon>Mucorales</taxon>
        <taxon>Cunninghamellaceae</taxon>
        <taxon>Absidia</taxon>
    </lineage>
</organism>
<feature type="domain" description="CLASP N-terminal" evidence="7">
    <location>
        <begin position="20"/>
        <end position="244"/>
    </location>
</feature>
<sequence length="447" mass="49741">MIGRGVFSKKQVHITSKSEMDKEMKRIHDLFKKKEAEDTWEQFDQALKNIKVWATVDKIYQYPGFLDHIKLLKQPIISSLNSARSRLSGTASDLLQSLSQAMQRKYEIIHELFMPTLIQLFSRSNKVQLRTTLTCFKAIVENSKVPRTTHRLCMILKQNNNNDNISKATRYHVTECLNTVIQVNATTDLSRYMGDIEAAIDNTAMDPAPEVRSSIRTCYKLYCEKFPEQAAKFSEKMSPGALRYLQVSSGNRVSGSKSTLVKSRSVTPLRNNKDAPPPLSANVRRKDQAIPSPSSSRARSAIPLSSRYTSPSTSSSSSSSSSSPLKSRASSKAPGTASYLSATASSAAKVSLHHDLSARKRQPINLPSKYLGQNAAHMKLEPGFRVQPPSLILGKPVLRQKVQSPRKEQEGRSPPSNDQPAASLKRPAVNPPLHEEDTNPKRIKTLE</sequence>
<dbReference type="GO" id="GO:0005881">
    <property type="term" value="C:cytoplasmic microtubule"/>
    <property type="evidence" value="ECO:0007669"/>
    <property type="project" value="TreeGrafter"/>
</dbReference>
<dbReference type="InterPro" id="IPR024395">
    <property type="entry name" value="CLASP_N_dom"/>
</dbReference>
<evidence type="ECO:0000256" key="4">
    <source>
        <dbReference type="ARBA" id="ARBA00022701"/>
    </source>
</evidence>
<dbReference type="PANTHER" id="PTHR21567">
    <property type="entry name" value="CLASP"/>
    <property type="match status" value="1"/>
</dbReference>
<keyword evidence="5" id="KW-0498">Mitosis</keyword>
<protein>
    <recommendedName>
        <fullName evidence="7">CLASP N-terminal domain-containing protein</fullName>
    </recommendedName>
</protein>
<accession>A0A163JQ98</accession>
<keyword evidence="5" id="KW-0131">Cell cycle</keyword>
<dbReference type="OrthoDB" id="46159at2759"/>
<dbReference type="Pfam" id="PF12348">
    <property type="entry name" value="CLASP_N"/>
    <property type="match status" value="1"/>
</dbReference>
<evidence type="ECO:0000256" key="1">
    <source>
        <dbReference type="ARBA" id="ARBA00004186"/>
    </source>
</evidence>
<dbReference type="GO" id="GO:0005815">
    <property type="term" value="C:microtubule organizing center"/>
    <property type="evidence" value="ECO:0007669"/>
    <property type="project" value="TreeGrafter"/>
</dbReference>
<evidence type="ECO:0000313" key="9">
    <source>
        <dbReference type="Proteomes" id="UP000078561"/>
    </source>
</evidence>
<dbReference type="Gene3D" id="1.25.10.10">
    <property type="entry name" value="Leucine-rich Repeat Variant"/>
    <property type="match status" value="1"/>
</dbReference>
<dbReference type="GO" id="GO:0008017">
    <property type="term" value="F:microtubule binding"/>
    <property type="evidence" value="ECO:0007669"/>
    <property type="project" value="TreeGrafter"/>
</dbReference>
<gene>
    <name evidence="8" type="primary">ABSGL_06810.1 scaffold 8678</name>
</gene>
<feature type="region of interest" description="Disordered" evidence="6">
    <location>
        <begin position="386"/>
        <end position="447"/>
    </location>
</feature>
<dbReference type="GO" id="GO:0090307">
    <property type="term" value="P:mitotic spindle assembly"/>
    <property type="evidence" value="ECO:0007669"/>
    <property type="project" value="TreeGrafter"/>
</dbReference>
<feature type="compositionally biased region" description="Low complexity" evidence="6">
    <location>
        <begin position="289"/>
        <end position="333"/>
    </location>
</feature>
<dbReference type="EMBL" id="LT553503">
    <property type="protein sequence ID" value="SAM01073.1"/>
    <property type="molecule type" value="Genomic_DNA"/>
</dbReference>
<dbReference type="SUPFAM" id="SSF48371">
    <property type="entry name" value="ARM repeat"/>
    <property type="match status" value="1"/>
</dbReference>
<dbReference type="PANTHER" id="PTHR21567:SF60">
    <property type="entry name" value="CLASP N-TERMINAL DOMAIN-CONTAINING PROTEIN"/>
    <property type="match status" value="1"/>
</dbReference>
<keyword evidence="3" id="KW-0132">Cell division</keyword>
<name>A0A163JQ98_ABSGL</name>
<dbReference type="InParanoid" id="A0A163JQ98"/>
<dbReference type="Proteomes" id="UP000078561">
    <property type="component" value="Unassembled WGS sequence"/>
</dbReference>
<comment type="similarity">
    <text evidence="2">Belongs to the CLASP family.</text>
</comment>
<dbReference type="AlphaFoldDB" id="A0A163JQ98"/>
<keyword evidence="4" id="KW-0493">Microtubule</keyword>
<reference evidence="8" key="1">
    <citation type="submission" date="2016-04" db="EMBL/GenBank/DDBJ databases">
        <authorList>
            <person name="Evans L.H."/>
            <person name="Alamgir A."/>
            <person name="Owens N."/>
            <person name="Weber N.D."/>
            <person name="Virtaneva K."/>
            <person name="Barbian K."/>
            <person name="Babar A."/>
            <person name="Rosenke K."/>
        </authorList>
    </citation>
    <scope>NUCLEOTIDE SEQUENCE [LARGE SCALE GENOMIC DNA]</scope>
    <source>
        <strain evidence="8">CBS 101.48</strain>
    </source>
</reference>
<evidence type="ECO:0000313" key="8">
    <source>
        <dbReference type="EMBL" id="SAM01073.1"/>
    </source>
</evidence>
<evidence type="ECO:0000256" key="2">
    <source>
        <dbReference type="ARBA" id="ARBA00009549"/>
    </source>
</evidence>
<evidence type="ECO:0000256" key="6">
    <source>
        <dbReference type="SAM" id="MobiDB-lite"/>
    </source>
</evidence>
<keyword evidence="9" id="KW-1185">Reference proteome</keyword>
<evidence type="ECO:0000256" key="5">
    <source>
        <dbReference type="ARBA" id="ARBA00022776"/>
    </source>
</evidence>
<dbReference type="GO" id="GO:0005876">
    <property type="term" value="C:spindle microtubule"/>
    <property type="evidence" value="ECO:0007669"/>
    <property type="project" value="TreeGrafter"/>
</dbReference>